<comment type="caution">
    <text evidence="2">The sequence shown here is derived from an EMBL/GenBank/DDBJ whole genome shotgun (WGS) entry which is preliminary data.</text>
</comment>
<accession>A0A0C9NCK6</accession>
<keyword evidence="3" id="KW-1185">Reference proteome</keyword>
<proteinExistence type="predicted"/>
<sequence length="67" mass="7273">MFFIVRPPARWDGAKSLGALEQALHWELYEGGGPAGDRAKPRHPGKDRRAGAMAPARHFYAATASQA</sequence>
<dbReference type="AlphaFoldDB" id="A0A0C9NCK6"/>
<reference evidence="2 3" key="1">
    <citation type="submission" date="2014-08" db="EMBL/GenBank/DDBJ databases">
        <title>Whole genome shotgun sequence of Sphingomonas paucimobilis NBRC 13935.</title>
        <authorList>
            <person name="Hosoyama A."/>
            <person name="Hashimoto M."/>
            <person name="Hosoyama Y."/>
            <person name="Noguchi M."/>
            <person name="Uohara A."/>
            <person name="Ohji S."/>
            <person name="Katano-Makiyama Y."/>
            <person name="Ichikawa N."/>
            <person name="Kimura A."/>
            <person name="Yamazoe A."/>
            <person name="Fujita N."/>
        </authorList>
    </citation>
    <scope>NUCLEOTIDE SEQUENCE [LARGE SCALE GENOMIC DNA]</scope>
    <source>
        <strain evidence="2 3">NBRC 13935</strain>
    </source>
</reference>
<evidence type="ECO:0000313" key="3">
    <source>
        <dbReference type="Proteomes" id="UP000032025"/>
    </source>
</evidence>
<name>A0A0C9NCK6_SPHPI</name>
<evidence type="ECO:0000313" key="2">
    <source>
        <dbReference type="EMBL" id="GAN14037.1"/>
    </source>
</evidence>
<gene>
    <name evidence="2" type="ORF">SP6_30_01780</name>
</gene>
<organism evidence="2 3">
    <name type="scientific">Sphingomonas paucimobilis NBRC 13935</name>
    <dbReference type="NCBI Taxonomy" id="1219050"/>
    <lineage>
        <taxon>Bacteria</taxon>
        <taxon>Pseudomonadati</taxon>
        <taxon>Pseudomonadota</taxon>
        <taxon>Alphaproteobacteria</taxon>
        <taxon>Sphingomonadales</taxon>
        <taxon>Sphingomonadaceae</taxon>
        <taxon>Sphingomonas</taxon>
    </lineage>
</organism>
<protein>
    <submittedName>
        <fullName evidence="2">DNA, contig: SP630</fullName>
    </submittedName>
</protein>
<evidence type="ECO:0000256" key="1">
    <source>
        <dbReference type="SAM" id="MobiDB-lite"/>
    </source>
</evidence>
<dbReference type="EMBL" id="BBJS01000030">
    <property type="protein sequence ID" value="GAN14037.1"/>
    <property type="molecule type" value="Genomic_DNA"/>
</dbReference>
<dbReference type="Proteomes" id="UP000032025">
    <property type="component" value="Unassembled WGS sequence"/>
</dbReference>
<feature type="region of interest" description="Disordered" evidence="1">
    <location>
        <begin position="32"/>
        <end position="53"/>
    </location>
</feature>